<protein>
    <submittedName>
        <fullName evidence="1">Receptor-type tyrosine-protein phosphatase N2</fullName>
    </submittedName>
</protein>
<comment type="caution">
    <text evidence="1">The sequence shown here is derived from an EMBL/GenBank/DDBJ whole genome shotgun (WGS) entry which is preliminary data.</text>
</comment>
<evidence type="ECO:0000313" key="2">
    <source>
        <dbReference type="Proteomes" id="UP000827872"/>
    </source>
</evidence>
<gene>
    <name evidence="1" type="primary">PTPRN2_1</name>
    <name evidence="1" type="ORF">K3G42_020519</name>
</gene>
<dbReference type="Proteomes" id="UP000827872">
    <property type="component" value="Linkage Group LG11"/>
</dbReference>
<evidence type="ECO:0000313" key="1">
    <source>
        <dbReference type="EMBL" id="KAH8011228.1"/>
    </source>
</evidence>
<dbReference type="EMBL" id="CM037624">
    <property type="protein sequence ID" value="KAH8011228.1"/>
    <property type="molecule type" value="Genomic_DNA"/>
</dbReference>
<proteinExistence type="predicted"/>
<keyword evidence="1" id="KW-0675">Receptor</keyword>
<keyword evidence="2" id="KW-1185">Reference proteome</keyword>
<accession>A0ACB8FWL4</accession>
<reference evidence="1" key="1">
    <citation type="submission" date="2021-08" db="EMBL/GenBank/DDBJ databases">
        <title>The first chromosome-level gecko genome reveals the dynamic sex chromosomes of Neotropical dwarf geckos (Sphaerodactylidae: Sphaerodactylus).</title>
        <authorList>
            <person name="Pinto B.J."/>
            <person name="Keating S.E."/>
            <person name="Gamble T."/>
        </authorList>
    </citation>
    <scope>NUCLEOTIDE SEQUENCE</scope>
    <source>
        <strain evidence="1">TG3544</strain>
    </source>
</reference>
<sequence>MPHAVAAVEELCRQRMAVKSSDHPEPVHNSRINSISSQFSDGPIPSPSARSSTSSWCEEPVQSNMDISTGHMILERGCPRSEIYLTEVL</sequence>
<organism evidence="1 2">
    <name type="scientific">Sphaerodactylus townsendi</name>
    <dbReference type="NCBI Taxonomy" id="933632"/>
    <lineage>
        <taxon>Eukaryota</taxon>
        <taxon>Metazoa</taxon>
        <taxon>Chordata</taxon>
        <taxon>Craniata</taxon>
        <taxon>Vertebrata</taxon>
        <taxon>Euteleostomi</taxon>
        <taxon>Lepidosauria</taxon>
        <taxon>Squamata</taxon>
        <taxon>Bifurcata</taxon>
        <taxon>Gekkota</taxon>
        <taxon>Sphaerodactylidae</taxon>
        <taxon>Sphaerodactylus</taxon>
    </lineage>
</organism>
<name>A0ACB8FWL4_9SAUR</name>